<dbReference type="InterPro" id="IPR002942">
    <property type="entry name" value="S4_RNA-bd"/>
</dbReference>
<evidence type="ECO:0000259" key="10">
    <source>
        <dbReference type="SMART" id="SM00363"/>
    </source>
</evidence>
<dbReference type="AlphaFoldDB" id="A0A1F6GYR7"/>
<dbReference type="SUPFAM" id="SSF52374">
    <property type="entry name" value="Nucleotidylyl transferase"/>
    <property type="match status" value="1"/>
</dbReference>
<dbReference type="InterPro" id="IPR024107">
    <property type="entry name" value="Tyr-tRNA-ligase_bac_1"/>
</dbReference>
<dbReference type="Pfam" id="PF00579">
    <property type="entry name" value="tRNA-synt_1b"/>
    <property type="match status" value="1"/>
</dbReference>
<evidence type="ECO:0000256" key="4">
    <source>
        <dbReference type="ARBA" id="ARBA00022884"/>
    </source>
</evidence>
<dbReference type="Gene3D" id="3.10.290.10">
    <property type="entry name" value="RNA-binding S4 domain"/>
    <property type="match status" value="1"/>
</dbReference>
<name>A0A1F6GYR7_9PROT</name>
<dbReference type="InterPro" id="IPR036986">
    <property type="entry name" value="S4_RNA-bd_sf"/>
</dbReference>
<comment type="similarity">
    <text evidence="8">Belongs to the class-I aminoacyl-tRNA synthetase family. TyrS type 1 subfamily.</text>
</comment>
<feature type="binding site" evidence="8">
    <location>
        <position position="33"/>
    </location>
    <ligand>
        <name>L-tyrosine</name>
        <dbReference type="ChEBI" id="CHEBI:58315"/>
    </ligand>
</feature>
<dbReference type="Proteomes" id="UP000177583">
    <property type="component" value="Unassembled WGS sequence"/>
</dbReference>
<dbReference type="InterPro" id="IPR014729">
    <property type="entry name" value="Rossmann-like_a/b/a_fold"/>
</dbReference>
<comment type="caution">
    <text evidence="11">The sequence shown here is derived from an EMBL/GenBank/DDBJ whole genome shotgun (WGS) entry which is preliminary data.</text>
</comment>
<dbReference type="Gene3D" id="1.10.240.10">
    <property type="entry name" value="Tyrosyl-Transfer RNA Synthetase"/>
    <property type="match status" value="1"/>
</dbReference>
<evidence type="ECO:0000256" key="9">
    <source>
        <dbReference type="PROSITE-ProRule" id="PRU00182"/>
    </source>
</evidence>
<evidence type="ECO:0000256" key="5">
    <source>
        <dbReference type="ARBA" id="ARBA00022917"/>
    </source>
</evidence>
<dbReference type="GO" id="GO:0004831">
    <property type="term" value="F:tyrosine-tRNA ligase activity"/>
    <property type="evidence" value="ECO:0007669"/>
    <property type="project" value="UniProtKB-UniRule"/>
</dbReference>
<dbReference type="InterPro" id="IPR054608">
    <property type="entry name" value="SYY-like_C"/>
</dbReference>
<feature type="binding site" evidence="8">
    <location>
        <position position="170"/>
    </location>
    <ligand>
        <name>L-tyrosine</name>
        <dbReference type="ChEBI" id="CHEBI:58315"/>
    </ligand>
</feature>
<evidence type="ECO:0000256" key="1">
    <source>
        <dbReference type="ARBA" id="ARBA00022598"/>
    </source>
</evidence>
<dbReference type="FunFam" id="1.10.240.10:FF:000001">
    <property type="entry name" value="Tyrosine--tRNA ligase"/>
    <property type="match status" value="1"/>
</dbReference>
<dbReference type="HAMAP" id="MF_02006">
    <property type="entry name" value="Tyr_tRNA_synth_type1"/>
    <property type="match status" value="1"/>
</dbReference>
<evidence type="ECO:0000313" key="12">
    <source>
        <dbReference type="Proteomes" id="UP000177583"/>
    </source>
</evidence>
<comment type="caution">
    <text evidence="8">Lacks conserved residue(s) required for the propagation of feature annotation.</text>
</comment>
<dbReference type="PANTHER" id="PTHR11766">
    <property type="entry name" value="TYROSYL-TRNA SYNTHETASE"/>
    <property type="match status" value="1"/>
</dbReference>
<dbReference type="SUPFAM" id="SSF55174">
    <property type="entry name" value="Alpha-L RNA-binding motif"/>
    <property type="match status" value="1"/>
</dbReference>
<sequence>MTLSQELFERGLIEKTTSEELLPKLDQGGLTFYVGFDPTADSLHVGQLAVFNLMALLQAQGHSPVGLMGGATGMIGDPGGKSQERNLLSEAQLQENIQGIAAQIHRFLAFEGGPKARIVNNYDWFKGIGFISFLRDIGKHFSVNQMIQRDSVKSRLEREGAGISYTEFSYMLLQAYDFVVLFQNHGVTLQLGGADQWGNIVSGIDLGRRLGTAPLYGLTLPLITKGDGQKFGKSESGTVWLSPEKTSPYEFYQFFLNQADEDVVRFLKVLTQVPLAEIKELEAQVLAEPHKRAAQKRLAEDLTRRVHGPEALAKVQRASKMLFGEKISDLDEALITQIFKDVPSVQLERARLEAGLPLIDALFEVGAAKSKGEARKLIQQGGAYVNNEPQKELEFLLRPEHLVSVRHLVLRTGKKNYALLEFS</sequence>
<dbReference type="PROSITE" id="PS50889">
    <property type="entry name" value="S4"/>
    <property type="match status" value="1"/>
</dbReference>
<dbReference type="Pfam" id="PF22421">
    <property type="entry name" value="SYY_C-terminal"/>
    <property type="match status" value="1"/>
</dbReference>
<dbReference type="CDD" id="cd00165">
    <property type="entry name" value="S4"/>
    <property type="match status" value="1"/>
</dbReference>
<dbReference type="NCBIfam" id="TIGR00234">
    <property type="entry name" value="tyrS"/>
    <property type="match status" value="1"/>
</dbReference>
<feature type="binding site" evidence="8">
    <location>
        <position position="174"/>
    </location>
    <ligand>
        <name>L-tyrosine</name>
        <dbReference type="ChEBI" id="CHEBI:58315"/>
    </ligand>
</feature>
<reference evidence="11 12" key="1">
    <citation type="journal article" date="2016" name="Nat. Commun.">
        <title>Thousands of microbial genomes shed light on interconnected biogeochemical processes in an aquifer system.</title>
        <authorList>
            <person name="Anantharaman K."/>
            <person name="Brown C.T."/>
            <person name="Hug L.A."/>
            <person name="Sharon I."/>
            <person name="Castelle C.J."/>
            <person name="Probst A.J."/>
            <person name="Thomas B.C."/>
            <person name="Singh A."/>
            <person name="Wilkins M.J."/>
            <person name="Karaoz U."/>
            <person name="Brodie E.L."/>
            <person name="Williams K.H."/>
            <person name="Hubbard S.S."/>
            <person name="Banfield J.F."/>
        </authorList>
    </citation>
    <scope>NUCLEOTIDE SEQUENCE [LARGE SCALE GENOMIC DNA]</scope>
</reference>
<dbReference type="EMBL" id="MFNF01000017">
    <property type="protein sequence ID" value="OGH03316.1"/>
    <property type="molecule type" value="Genomic_DNA"/>
</dbReference>
<dbReference type="GO" id="GO:0003723">
    <property type="term" value="F:RNA binding"/>
    <property type="evidence" value="ECO:0007669"/>
    <property type="project" value="UniProtKB-KW"/>
</dbReference>
<evidence type="ECO:0000313" key="11">
    <source>
        <dbReference type="EMBL" id="OGH03316.1"/>
    </source>
</evidence>
<keyword evidence="2 8" id="KW-0547">Nucleotide-binding</keyword>
<keyword evidence="3 8" id="KW-0067">ATP-binding</keyword>
<dbReference type="PRINTS" id="PR01040">
    <property type="entry name" value="TRNASYNTHTYR"/>
</dbReference>
<organism evidence="11 12">
    <name type="scientific">Candidatus Lambdaproteobacteria bacterium RIFOXYD2_FULL_56_26</name>
    <dbReference type="NCBI Taxonomy" id="1817773"/>
    <lineage>
        <taxon>Bacteria</taxon>
        <taxon>Pseudomonadati</taxon>
        <taxon>Pseudomonadota</taxon>
        <taxon>Candidatus Lambdaproteobacteria</taxon>
    </lineage>
</organism>
<comment type="catalytic activity">
    <reaction evidence="7 8">
        <text>tRNA(Tyr) + L-tyrosine + ATP = L-tyrosyl-tRNA(Tyr) + AMP + diphosphate + H(+)</text>
        <dbReference type="Rhea" id="RHEA:10220"/>
        <dbReference type="Rhea" id="RHEA-COMP:9706"/>
        <dbReference type="Rhea" id="RHEA-COMP:9707"/>
        <dbReference type="ChEBI" id="CHEBI:15378"/>
        <dbReference type="ChEBI" id="CHEBI:30616"/>
        <dbReference type="ChEBI" id="CHEBI:33019"/>
        <dbReference type="ChEBI" id="CHEBI:58315"/>
        <dbReference type="ChEBI" id="CHEBI:78442"/>
        <dbReference type="ChEBI" id="CHEBI:78536"/>
        <dbReference type="ChEBI" id="CHEBI:456215"/>
        <dbReference type="EC" id="6.1.1.1"/>
    </reaction>
</comment>
<dbReference type="GO" id="GO:0005524">
    <property type="term" value="F:ATP binding"/>
    <property type="evidence" value="ECO:0007669"/>
    <property type="project" value="UniProtKB-UniRule"/>
</dbReference>
<comment type="subunit">
    <text evidence="8">Homodimer.</text>
</comment>
<keyword evidence="1 8" id="KW-0436">Ligase</keyword>
<keyword evidence="5 8" id="KW-0648">Protein biosynthesis</keyword>
<protein>
    <recommendedName>
        <fullName evidence="8">Tyrosine--tRNA ligase</fullName>
        <ecNumber evidence="8">6.1.1.1</ecNumber>
    </recommendedName>
    <alternativeName>
        <fullName evidence="8">Tyrosyl-tRNA synthetase</fullName>
        <shortName evidence="8">TyrRS</shortName>
    </alternativeName>
</protein>
<dbReference type="InterPro" id="IPR002307">
    <property type="entry name" value="Tyr-tRNA-ligase"/>
</dbReference>
<dbReference type="Gene3D" id="3.40.50.620">
    <property type="entry name" value="HUPs"/>
    <property type="match status" value="1"/>
</dbReference>
<accession>A0A1F6GYR7</accession>
<dbReference type="InterPro" id="IPR002305">
    <property type="entry name" value="aa-tRNA-synth_Ic"/>
</dbReference>
<evidence type="ECO:0000256" key="3">
    <source>
        <dbReference type="ARBA" id="ARBA00022840"/>
    </source>
</evidence>
<feature type="binding site" evidence="8">
    <location>
        <position position="233"/>
    </location>
    <ligand>
        <name>ATP</name>
        <dbReference type="ChEBI" id="CHEBI:30616"/>
    </ligand>
</feature>
<keyword evidence="4 9" id="KW-0694">RNA-binding</keyword>
<evidence type="ECO:0000256" key="2">
    <source>
        <dbReference type="ARBA" id="ARBA00022741"/>
    </source>
</evidence>
<keyword evidence="8" id="KW-0963">Cytoplasm</keyword>
<feature type="short sequence motif" description="'KMSKS' region" evidence="8">
    <location>
        <begin position="230"/>
        <end position="234"/>
    </location>
</feature>
<comment type="subcellular location">
    <subcellularLocation>
        <location evidence="8">Cytoplasm</location>
    </subcellularLocation>
</comment>
<dbReference type="CDD" id="cd00805">
    <property type="entry name" value="TyrRS_core"/>
    <property type="match status" value="1"/>
</dbReference>
<gene>
    <name evidence="8" type="primary">tyrS</name>
    <name evidence="11" type="ORF">A2557_02205</name>
</gene>
<dbReference type="GO" id="GO:0005829">
    <property type="term" value="C:cytosol"/>
    <property type="evidence" value="ECO:0007669"/>
    <property type="project" value="TreeGrafter"/>
</dbReference>
<proteinExistence type="inferred from homology"/>
<dbReference type="GO" id="GO:0006437">
    <property type="term" value="P:tyrosyl-tRNA aminoacylation"/>
    <property type="evidence" value="ECO:0007669"/>
    <property type="project" value="UniProtKB-UniRule"/>
</dbReference>
<evidence type="ECO:0000256" key="8">
    <source>
        <dbReference type="HAMAP-Rule" id="MF_02006"/>
    </source>
</evidence>
<comment type="function">
    <text evidence="8">Catalyzes the attachment of tyrosine to tRNA(Tyr) in a two-step reaction: tyrosine is first activated by ATP to form Tyr-AMP and then transferred to the acceptor end of tRNA(Tyr).</text>
</comment>
<dbReference type="InterPro" id="IPR024088">
    <property type="entry name" value="Tyr-tRNA-ligase_bac-type"/>
</dbReference>
<dbReference type="PANTHER" id="PTHR11766:SF0">
    <property type="entry name" value="TYROSINE--TRNA LIGASE, MITOCHONDRIAL"/>
    <property type="match status" value="1"/>
</dbReference>
<evidence type="ECO:0000256" key="7">
    <source>
        <dbReference type="ARBA" id="ARBA00048248"/>
    </source>
</evidence>
<keyword evidence="6 8" id="KW-0030">Aminoacyl-tRNA synthetase</keyword>
<dbReference type="SMART" id="SM00363">
    <property type="entry name" value="S4"/>
    <property type="match status" value="1"/>
</dbReference>
<evidence type="ECO:0000256" key="6">
    <source>
        <dbReference type="ARBA" id="ARBA00023146"/>
    </source>
</evidence>
<dbReference type="EC" id="6.1.1.1" evidence="8"/>
<feature type="domain" description="RNA-binding S4" evidence="10">
    <location>
        <begin position="356"/>
        <end position="418"/>
    </location>
</feature>